<evidence type="ECO:0000259" key="2">
    <source>
        <dbReference type="Pfam" id="PF00501"/>
    </source>
</evidence>
<keyword evidence="5" id="KW-1185">Reference proteome</keyword>
<comment type="caution">
    <text evidence="4">The sequence shown here is derived from an EMBL/GenBank/DDBJ whole genome shotgun (WGS) entry which is preliminary data.</text>
</comment>
<evidence type="ECO:0000313" key="5">
    <source>
        <dbReference type="Proteomes" id="UP000630718"/>
    </source>
</evidence>
<dbReference type="Gene3D" id="3.30.300.30">
    <property type="match status" value="1"/>
</dbReference>
<dbReference type="EMBL" id="BNBI01000008">
    <property type="protein sequence ID" value="GHF10192.1"/>
    <property type="molecule type" value="Genomic_DNA"/>
</dbReference>
<dbReference type="PANTHER" id="PTHR43352:SF1">
    <property type="entry name" value="ANTHRANILATE--COA LIGASE"/>
    <property type="match status" value="1"/>
</dbReference>
<dbReference type="Gene3D" id="3.40.50.12780">
    <property type="entry name" value="N-terminal domain of ligase-like"/>
    <property type="match status" value="1"/>
</dbReference>
<dbReference type="GO" id="GO:0044550">
    <property type="term" value="P:secondary metabolite biosynthetic process"/>
    <property type="evidence" value="ECO:0007669"/>
    <property type="project" value="TreeGrafter"/>
</dbReference>
<protein>
    <submittedName>
        <fullName evidence="4">AMP-dependent synthetase</fullName>
    </submittedName>
</protein>
<evidence type="ECO:0000313" key="4">
    <source>
        <dbReference type="EMBL" id="GHF10192.1"/>
    </source>
</evidence>
<proteinExistence type="predicted"/>
<dbReference type="InterPro" id="IPR045851">
    <property type="entry name" value="AMP-bd_C_sf"/>
</dbReference>
<dbReference type="InterPro" id="IPR020845">
    <property type="entry name" value="AMP-binding_CS"/>
</dbReference>
<dbReference type="InterPro" id="IPR025110">
    <property type="entry name" value="AMP-bd_C"/>
</dbReference>
<dbReference type="PANTHER" id="PTHR43352">
    <property type="entry name" value="ACETYL-COA SYNTHETASE"/>
    <property type="match status" value="1"/>
</dbReference>
<dbReference type="PROSITE" id="PS00455">
    <property type="entry name" value="AMP_BINDING"/>
    <property type="match status" value="1"/>
</dbReference>
<dbReference type="FunFam" id="3.30.300.30:FF:000061">
    <property type="entry name" value="Fatty acid-CoA ligase"/>
    <property type="match status" value="1"/>
</dbReference>
<name>A0A919E3T5_9ACTN</name>
<dbReference type="SUPFAM" id="SSF56801">
    <property type="entry name" value="Acetyl-CoA synthetase-like"/>
    <property type="match status" value="1"/>
</dbReference>
<keyword evidence="1" id="KW-0436">Ligase</keyword>
<dbReference type="InterPro" id="IPR042099">
    <property type="entry name" value="ANL_N_sf"/>
</dbReference>
<evidence type="ECO:0000256" key="1">
    <source>
        <dbReference type="ARBA" id="ARBA00022598"/>
    </source>
</evidence>
<dbReference type="Pfam" id="PF00501">
    <property type="entry name" value="AMP-binding"/>
    <property type="match status" value="1"/>
</dbReference>
<evidence type="ECO:0000259" key="3">
    <source>
        <dbReference type="Pfam" id="PF13193"/>
    </source>
</evidence>
<feature type="domain" description="AMP-dependent synthetase/ligase" evidence="2">
    <location>
        <begin position="49"/>
        <end position="389"/>
    </location>
</feature>
<feature type="domain" description="AMP-binding enzyme C-terminal" evidence="3">
    <location>
        <begin position="444"/>
        <end position="519"/>
    </location>
</feature>
<dbReference type="GO" id="GO:0016878">
    <property type="term" value="F:acid-thiol ligase activity"/>
    <property type="evidence" value="ECO:0007669"/>
    <property type="project" value="TreeGrafter"/>
</dbReference>
<reference evidence="4" key="1">
    <citation type="journal article" date="2014" name="Int. J. Syst. Evol. Microbiol.">
        <title>Complete genome sequence of Corynebacterium casei LMG S-19264T (=DSM 44701T), isolated from a smear-ripened cheese.</title>
        <authorList>
            <consortium name="US DOE Joint Genome Institute (JGI-PGF)"/>
            <person name="Walter F."/>
            <person name="Albersmeier A."/>
            <person name="Kalinowski J."/>
            <person name="Ruckert C."/>
        </authorList>
    </citation>
    <scope>NUCLEOTIDE SEQUENCE</scope>
    <source>
        <strain evidence="4">JCM 4477</strain>
    </source>
</reference>
<sequence length="536" mass="58094">MTSRGTAHVDTFARDHLPPPGQWPRLLFDLPELRYPERLNCAAELLAGTGPGRPAFRTADGTRWTYGELRARVDRLAHLLTRDLGVVPGNRVLLRGPTTPWLAACWLAVLKAGAVAVTVLAQQRPHELSTVCRIARVRHALCDARYVADLAAAGVPGLRIVPYGGGGPGDLLNRPAPGTPYRAVDTAADDVALIAFTSGTTGRPKGCLHFHRDVLAIADTFSRHVLRPRADDLFAGSPPLGFTFGLGGLVVFPLRAGACALLLERATPRELLPAIARHRVSVLFTAPTAYRAMLGEVAGYDVSSLRRCVSAGENLPAATWHAWHTRTGLRIINGIGATELLHIFLSAADERIRPGTTGVPVPGWQARVQDADGVPVPDGTPGLLAVRGPVGCRYLADPRQREYVRDGWNITGDTYVREPDGYFRYVARADDMIVSAGYNIAGPEVEDALLRHPDVVEAAVVGRPDEERGQVVVAYAVLRAGAERDPEALRAFVRRELAPYKCPREVVFRDALPRTATGKLQRFRLSAAARTEGDRQ</sequence>
<dbReference type="AlphaFoldDB" id="A0A919E3T5"/>
<organism evidence="4 5">
    <name type="scientific">Streptomyces fumanus</name>
    <dbReference type="NCBI Taxonomy" id="67302"/>
    <lineage>
        <taxon>Bacteria</taxon>
        <taxon>Bacillati</taxon>
        <taxon>Actinomycetota</taxon>
        <taxon>Actinomycetes</taxon>
        <taxon>Kitasatosporales</taxon>
        <taxon>Streptomycetaceae</taxon>
        <taxon>Streptomyces</taxon>
    </lineage>
</organism>
<gene>
    <name evidence="4" type="ORF">GCM10018772_38950</name>
</gene>
<accession>A0A919E3T5</accession>
<dbReference type="RefSeq" id="WP_190205607.1">
    <property type="nucleotide sequence ID" value="NZ_BNBI01000008.1"/>
</dbReference>
<reference evidence="4" key="2">
    <citation type="submission" date="2020-09" db="EMBL/GenBank/DDBJ databases">
        <authorList>
            <person name="Sun Q."/>
            <person name="Ohkuma M."/>
        </authorList>
    </citation>
    <scope>NUCLEOTIDE SEQUENCE</scope>
    <source>
        <strain evidence="4">JCM 4477</strain>
    </source>
</reference>
<dbReference type="InterPro" id="IPR000873">
    <property type="entry name" value="AMP-dep_synth/lig_dom"/>
</dbReference>
<dbReference type="Pfam" id="PF13193">
    <property type="entry name" value="AMP-binding_C"/>
    <property type="match status" value="1"/>
</dbReference>
<dbReference type="Proteomes" id="UP000630718">
    <property type="component" value="Unassembled WGS sequence"/>
</dbReference>